<proteinExistence type="predicted"/>
<protein>
    <submittedName>
        <fullName evidence="1">Uncharacterized protein</fullName>
    </submittedName>
</protein>
<gene>
    <name evidence="1" type="ORF">GGQ01_003408</name>
</gene>
<sequence length="30" mass="3450">MMGYIIIVISTYTVNCHNENFLLKEIGCTE</sequence>
<comment type="caution">
    <text evidence="1">The sequence shown here is derived from an EMBL/GenBank/DDBJ whole genome shotgun (WGS) entry which is preliminary data.</text>
</comment>
<reference evidence="1" key="1">
    <citation type="submission" date="2022-08" db="EMBL/GenBank/DDBJ databases">
        <title>Genomic Encyclopedia of Type Strains, Phase V (KMG-V): Genome sequencing to study the core and pangenomes of soil and plant-associated prokaryotes.</title>
        <authorList>
            <person name="Whitman W."/>
        </authorList>
    </citation>
    <scope>NUCLEOTIDE SEQUENCE</scope>
    <source>
        <strain evidence="1">SP3012</strain>
    </source>
</reference>
<evidence type="ECO:0000313" key="2">
    <source>
        <dbReference type="Proteomes" id="UP001155040"/>
    </source>
</evidence>
<evidence type="ECO:0000313" key="1">
    <source>
        <dbReference type="EMBL" id="MCS4038316.1"/>
    </source>
</evidence>
<dbReference type="Proteomes" id="UP001155040">
    <property type="component" value="Unassembled WGS sequence"/>
</dbReference>
<organism evidence="1 2">
    <name type="scientific">Salinibacter ruber</name>
    <dbReference type="NCBI Taxonomy" id="146919"/>
    <lineage>
        <taxon>Bacteria</taxon>
        <taxon>Pseudomonadati</taxon>
        <taxon>Rhodothermota</taxon>
        <taxon>Rhodothermia</taxon>
        <taxon>Rhodothermales</taxon>
        <taxon>Salinibacteraceae</taxon>
        <taxon>Salinibacter</taxon>
    </lineage>
</organism>
<name>A0A9X2UNW6_9BACT</name>
<dbReference type="AlphaFoldDB" id="A0A9X2UNW6"/>
<dbReference type="EMBL" id="JANUBF010000057">
    <property type="protein sequence ID" value="MCS4038316.1"/>
    <property type="molecule type" value="Genomic_DNA"/>
</dbReference>
<accession>A0A9X2UNW6</accession>